<keyword evidence="10" id="KW-0626">Porin</keyword>
<dbReference type="InterPro" id="IPR049712">
    <property type="entry name" value="Poly_export"/>
</dbReference>
<dbReference type="Gene3D" id="3.10.560.10">
    <property type="entry name" value="Outer membrane lipoprotein wza domain like"/>
    <property type="match status" value="3"/>
</dbReference>
<sequence>MHISQFGKLILFTVIACTPLPIWAQTNTNQTPSTSPQPPTSNLKPSAQFNLATPKLNVGESQDSFRYTLGAGDTIKIDVFNVPELSGTQTIAPDGTINISLIGAIKLEGLGLDEATTLLRAKLDPFLVRNIVNISLLTPRPLNIAVVGEVNRPGPRFLNYAGTASTGASAATLTRALESASGITSRADISNIQISRRDGIAGRRIIKINLQDLLEKGDISQDVRILDGDSILVPPLAEASASQTRLVGNSTFSPDTFTIQVAIVGEVNRVGPQTLVYSRNGVLSTGLTGASTSAGTASGGGPVTLSRALQAANGVTEIADIRNVQISRLNDKGQRTIVKANLLDLITKADLSQDITLTDGDLITVPRLAKTNPSEYLQVAKATFSPTTITVQVVGEAVRPGALQLRPNSSFTEAISYAGGLTNDADWRAVELYRVNPDGTIMRRDLVADLNLPMSEESNPGLRDRDVIVVRPSFGSSLLNSTTRFLGNIINPYSLINNVFRK</sequence>
<dbReference type="GO" id="GO:0015159">
    <property type="term" value="F:polysaccharide transmembrane transporter activity"/>
    <property type="evidence" value="ECO:0007669"/>
    <property type="project" value="InterPro"/>
</dbReference>
<evidence type="ECO:0000256" key="11">
    <source>
        <dbReference type="ARBA" id="ARBA00023136"/>
    </source>
</evidence>
<keyword evidence="3" id="KW-0813">Transport</keyword>
<feature type="signal peptide" evidence="15">
    <location>
        <begin position="1"/>
        <end position="24"/>
    </location>
</feature>
<evidence type="ECO:0000256" key="2">
    <source>
        <dbReference type="ARBA" id="ARBA00009450"/>
    </source>
</evidence>
<dbReference type="RefSeq" id="WP_009626484.1">
    <property type="nucleotide sequence ID" value="NZ_VBTY01000045.1"/>
</dbReference>
<keyword evidence="14" id="KW-0449">Lipoprotein</keyword>
<evidence type="ECO:0000256" key="8">
    <source>
        <dbReference type="ARBA" id="ARBA00023047"/>
    </source>
</evidence>
<evidence type="ECO:0000256" key="9">
    <source>
        <dbReference type="ARBA" id="ARBA00023065"/>
    </source>
</evidence>
<comment type="similarity">
    <text evidence="2">Belongs to the BexD/CtrA/VexA family.</text>
</comment>
<keyword evidence="12" id="KW-0564">Palmitate</keyword>
<dbReference type="PANTHER" id="PTHR33619">
    <property type="entry name" value="POLYSACCHARIDE EXPORT PROTEIN GFCE-RELATED"/>
    <property type="match status" value="1"/>
</dbReference>
<feature type="domain" description="Polysaccharide export protein N-terminal" evidence="16">
    <location>
        <begin position="66"/>
        <end position="136"/>
    </location>
</feature>
<dbReference type="InterPro" id="IPR003715">
    <property type="entry name" value="Poly_export_N"/>
</dbReference>
<comment type="subcellular location">
    <subcellularLocation>
        <location evidence="1">Cell outer membrane</location>
        <topology evidence="1">Multi-pass membrane protein</topology>
    </subcellularLocation>
</comment>
<evidence type="ECO:0000256" key="14">
    <source>
        <dbReference type="ARBA" id="ARBA00023288"/>
    </source>
</evidence>
<evidence type="ECO:0000313" key="20">
    <source>
        <dbReference type="Proteomes" id="UP001152872"/>
    </source>
</evidence>
<keyword evidence="7 15" id="KW-0732">Signal</keyword>
<dbReference type="PANTHER" id="PTHR33619:SF3">
    <property type="entry name" value="POLYSACCHARIDE EXPORT PROTEIN GFCE-RELATED"/>
    <property type="match status" value="1"/>
</dbReference>
<dbReference type="AlphaFoldDB" id="A0A9X4M8A7"/>
<organism evidence="19 20">
    <name type="scientific">Pseudanabaena catenata USMAC16</name>
    <dbReference type="NCBI Taxonomy" id="1855837"/>
    <lineage>
        <taxon>Bacteria</taxon>
        <taxon>Bacillati</taxon>
        <taxon>Cyanobacteriota</taxon>
        <taxon>Cyanophyceae</taxon>
        <taxon>Pseudanabaenales</taxon>
        <taxon>Pseudanabaenaceae</taxon>
        <taxon>Pseudanabaena</taxon>
    </lineage>
</organism>
<dbReference type="Pfam" id="PF10531">
    <property type="entry name" value="SLBB"/>
    <property type="match status" value="1"/>
</dbReference>
<dbReference type="Proteomes" id="UP001152872">
    <property type="component" value="Unassembled WGS sequence"/>
</dbReference>
<accession>A0A9X4M8A7</accession>
<evidence type="ECO:0000256" key="7">
    <source>
        <dbReference type="ARBA" id="ARBA00022729"/>
    </source>
</evidence>
<evidence type="ECO:0000256" key="13">
    <source>
        <dbReference type="ARBA" id="ARBA00023237"/>
    </source>
</evidence>
<comment type="caution">
    <text evidence="19">The sequence shown here is derived from an EMBL/GenBank/DDBJ whole genome shotgun (WGS) entry which is preliminary data.</text>
</comment>
<evidence type="ECO:0000259" key="17">
    <source>
        <dbReference type="Pfam" id="PF10531"/>
    </source>
</evidence>
<evidence type="ECO:0000313" key="19">
    <source>
        <dbReference type="EMBL" id="MDG3494410.1"/>
    </source>
</evidence>
<evidence type="ECO:0000256" key="15">
    <source>
        <dbReference type="SAM" id="SignalP"/>
    </source>
</evidence>
<keyword evidence="13" id="KW-0998">Cell outer membrane</keyword>
<dbReference type="Pfam" id="PF22461">
    <property type="entry name" value="SLBB_2"/>
    <property type="match status" value="1"/>
</dbReference>
<keyword evidence="4" id="KW-1134">Transmembrane beta strand</keyword>
<dbReference type="Pfam" id="PF02563">
    <property type="entry name" value="Poly_export"/>
    <property type="match status" value="1"/>
</dbReference>
<keyword evidence="8" id="KW-0625">Polysaccharide transport</keyword>
<protein>
    <submittedName>
        <fullName evidence="19">SLBB domain-containing protein</fullName>
    </submittedName>
</protein>
<keyword evidence="11" id="KW-0472">Membrane</keyword>
<gene>
    <name evidence="19" type="ORF">FEV09_07545</name>
</gene>
<name>A0A9X4M8A7_9CYAN</name>
<keyword evidence="20" id="KW-1185">Reference proteome</keyword>
<dbReference type="InterPro" id="IPR054765">
    <property type="entry name" value="SLBB_dom"/>
</dbReference>
<proteinExistence type="inferred from homology"/>
<feature type="domain" description="Soluble ligand binding" evidence="17">
    <location>
        <begin position="391"/>
        <end position="444"/>
    </location>
</feature>
<evidence type="ECO:0000256" key="6">
    <source>
        <dbReference type="ARBA" id="ARBA00022692"/>
    </source>
</evidence>
<keyword evidence="6" id="KW-0812">Transmembrane</keyword>
<feature type="domain" description="SLBB" evidence="18">
    <location>
        <begin position="144"/>
        <end position="233"/>
    </location>
</feature>
<evidence type="ECO:0000259" key="16">
    <source>
        <dbReference type="Pfam" id="PF02563"/>
    </source>
</evidence>
<evidence type="ECO:0000256" key="5">
    <source>
        <dbReference type="ARBA" id="ARBA00022597"/>
    </source>
</evidence>
<keyword evidence="9" id="KW-0406">Ion transport</keyword>
<evidence type="ECO:0000256" key="12">
    <source>
        <dbReference type="ARBA" id="ARBA00023139"/>
    </source>
</evidence>
<dbReference type="EMBL" id="VBTY01000045">
    <property type="protein sequence ID" value="MDG3494410.1"/>
    <property type="molecule type" value="Genomic_DNA"/>
</dbReference>
<evidence type="ECO:0000256" key="3">
    <source>
        <dbReference type="ARBA" id="ARBA00022448"/>
    </source>
</evidence>
<dbReference type="GO" id="GO:0006811">
    <property type="term" value="P:monoatomic ion transport"/>
    <property type="evidence" value="ECO:0007669"/>
    <property type="project" value="UniProtKB-KW"/>
</dbReference>
<reference evidence="19" key="1">
    <citation type="submission" date="2019-05" db="EMBL/GenBank/DDBJ databases">
        <title>Whole genome sequencing of Pseudanabaena catenata USMAC16.</title>
        <authorList>
            <person name="Khan Z."/>
            <person name="Omar W.M."/>
            <person name="Convey P."/>
            <person name="Merican F."/>
            <person name="Najimudin N."/>
        </authorList>
    </citation>
    <scope>NUCLEOTIDE SEQUENCE</scope>
    <source>
        <strain evidence="19">USMAC16</strain>
    </source>
</reference>
<feature type="chain" id="PRO_5040727489" evidence="15">
    <location>
        <begin position="25"/>
        <end position="502"/>
    </location>
</feature>
<dbReference type="Gene3D" id="3.30.1950.10">
    <property type="entry name" value="wza like domain"/>
    <property type="match status" value="1"/>
</dbReference>
<dbReference type="InterPro" id="IPR019554">
    <property type="entry name" value="Soluble_ligand-bd"/>
</dbReference>
<dbReference type="GO" id="GO:0015288">
    <property type="term" value="F:porin activity"/>
    <property type="evidence" value="ECO:0007669"/>
    <property type="project" value="UniProtKB-KW"/>
</dbReference>
<keyword evidence="5" id="KW-0762">Sugar transport</keyword>
<evidence type="ECO:0000256" key="1">
    <source>
        <dbReference type="ARBA" id="ARBA00004571"/>
    </source>
</evidence>
<dbReference type="GO" id="GO:0009279">
    <property type="term" value="C:cell outer membrane"/>
    <property type="evidence" value="ECO:0007669"/>
    <property type="project" value="UniProtKB-SubCell"/>
</dbReference>
<evidence type="ECO:0000256" key="4">
    <source>
        <dbReference type="ARBA" id="ARBA00022452"/>
    </source>
</evidence>
<evidence type="ECO:0000259" key="18">
    <source>
        <dbReference type="Pfam" id="PF22461"/>
    </source>
</evidence>
<dbReference type="GO" id="GO:0046930">
    <property type="term" value="C:pore complex"/>
    <property type="evidence" value="ECO:0007669"/>
    <property type="project" value="UniProtKB-KW"/>
</dbReference>
<evidence type="ECO:0000256" key="10">
    <source>
        <dbReference type="ARBA" id="ARBA00023114"/>
    </source>
</evidence>